<dbReference type="EMBL" id="BFXY01000071">
    <property type="protein sequence ID" value="GDH42770.1"/>
    <property type="molecule type" value="Genomic_DNA"/>
</dbReference>
<evidence type="ECO:0000313" key="8">
    <source>
        <dbReference type="EMBL" id="STJ79147.1"/>
    </source>
</evidence>
<evidence type="ECO:0000256" key="1">
    <source>
        <dbReference type="PIRSR" id="PIRSR611757-1"/>
    </source>
</evidence>
<dbReference type="EMBL" id="UGEB01000001">
    <property type="protein sequence ID" value="STL08464.1"/>
    <property type="molecule type" value="Genomic_DNA"/>
</dbReference>
<dbReference type="Proteomes" id="UP000250671">
    <property type="component" value="Unassembled WGS sequence"/>
</dbReference>
<evidence type="ECO:0000313" key="3">
    <source>
        <dbReference type="EMBL" id="GDH42770.1"/>
    </source>
</evidence>
<evidence type="ECO:0000313" key="19">
    <source>
        <dbReference type="Proteomes" id="UP000255543"/>
    </source>
</evidence>
<dbReference type="EMBL" id="UASD01000009">
    <property type="protein sequence ID" value="SPX16970.1"/>
    <property type="molecule type" value="Genomic_DNA"/>
</dbReference>
<evidence type="ECO:0000313" key="7">
    <source>
        <dbReference type="EMBL" id="STI87862.1"/>
    </source>
</evidence>
<accession>A0A0J2CQ84</accession>
<dbReference type="PANTHER" id="PTHR30163">
    <property type="entry name" value="MEMBRANE-BOUND LYTIC MUREIN TRANSGLYCOSYLASE B"/>
    <property type="match status" value="1"/>
</dbReference>
<organism evidence="12 22">
    <name type="scientific">Escherichia coli</name>
    <dbReference type="NCBI Taxonomy" id="562"/>
    <lineage>
        <taxon>Bacteria</taxon>
        <taxon>Pseudomonadati</taxon>
        <taxon>Pseudomonadota</taxon>
        <taxon>Gammaproteobacteria</taxon>
        <taxon>Enterobacterales</taxon>
        <taxon>Enterobacteriaceae</taxon>
        <taxon>Escherichia</taxon>
    </lineage>
</organism>
<evidence type="ECO:0000313" key="16">
    <source>
        <dbReference type="Proteomes" id="UP000254405"/>
    </source>
</evidence>
<name>A0A0J2CQ84_ECOLX</name>
<dbReference type="EMBL" id="UGCO01000001">
    <property type="protein sequence ID" value="STI80492.1"/>
    <property type="molecule type" value="Genomic_DNA"/>
</dbReference>
<dbReference type="InterPro" id="IPR031304">
    <property type="entry name" value="SLT_2"/>
</dbReference>
<dbReference type="EMBL" id="UGCP01000002">
    <property type="protein sequence ID" value="STI87862.1"/>
    <property type="molecule type" value="Genomic_DNA"/>
</dbReference>
<evidence type="ECO:0000313" key="11">
    <source>
        <dbReference type="EMBL" id="VCY84855.1"/>
    </source>
</evidence>
<evidence type="ECO:0000313" key="14">
    <source>
        <dbReference type="Proteomes" id="UP000250780"/>
    </source>
</evidence>
<dbReference type="GO" id="GO:0008933">
    <property type="term" value="F:peptidoglycan lytic transglycosylase activity"/>
    <property type="evidence" value="ECO:0007669"/>
    <property type="project" value="TreeGrafter"/>
</dbReference>
<reference evidence="11 20" key="3">
    <citation type="submission" date="2018-10" db="EMBL/GenBank/DDBJ databases">
        <authorList>
            <person name="Noll B N."/>
        </authorList>
    </citation>
    <scope>NUCLEOTIDE SEQUENCE [LARGE SCALE GENOMIC DNA]</scope>
    <source>
        <strain evidence="11">Ecoli022</strain>
    </source>
</reference>
<dbReference type="EMBL" id="UWXJ01000001">
    <property type="protein sequence ID" value="VCY84855.1"/>
    <property type="molecule type" value="Genomic_DNA"/>
</dbReference>
<evidence type="ECO:0000313" key="4">
    <source>
        <dbReference type="EMBL" id="SPX16970.1"/>
    </source>
</evidence>
<dbReference type="Pfam" id="PF13406">
    <property type="entry name" value="SLT_2"/>
    <property type="match status" value="1"/>
</dbReference>
<protein>
    <submittedName>
        <fullName evidence="12">Membrane-bound lytic murein transglycosylase B</fullName>
    </submittedName>
    <submittedName>
        <fullName evidence="4">Murein hydrolase B</fullName>
        <ecNumber evidence="4">3.2.1.-</ecNumber>
        <ecNumber evidence="4 12">4.2.2.-</ecNumber>
    </submittedName>
</protein>
<dbReference type="CDD" id="cd13399">
    <property type="entry name" value="Slt35-like"/>
    <property type="match status" value="1"/>
</dbReference>
<feature type="domain" description="Transglycosylase SLT" evidence="2">
    <location>
        <begin position="92"/>
        <end position="388"/>
    </location>
</feature>
<evidence type="ECO:0000313" key="22">
    <source>
        <dbReference type="Proteomes" id="UP000629265"/>
    </source>
</evidence>
<evidence type="ECO:0000313" key="20">
    <source>
        <dbReference type="Proteomes" id="UP000281521"/>
    </source>
</evidence>
<dbReference type="AlphaFoldDB" id="A0A0J2CQ84"/>
<evidence type="ECO:0000313" key="12">
    <source>
        <dbReference type="EMBL" id="VZR42330.1"/>
    </source>
</evidence>
<dbReference type="NCBIfam" id="NF008029">
    <property type="entry name" value="PRK10760.1"/>
    <property type="match status" value="1"/>
</dbReference>
<evidence type="ECO:0000259" key="2">
    <source>
        <dbReference type="Pfam" id="PF13406"/>
    </source>
</evidence>
<keyword evidence="4" id="KW-0378">Hydrolase</keyword>
<evidence type="ECO:0000313" key="21">
    <source>
        <dbReference type="Proteomes" id="UP000303027"/>
    </source>
</evidence>
<proteinExistence type="predicted"/>
<sequence length="396" mass="44255">MSYVKSVSGSDYRFLVRGVMLYHTCPWLNLLNGPLMFKRRYVTLLPLFVLLAACSSKPKPTETDTTTGTPSGGFLLEPQHNVMQMGGDFANNPNAQQFIDKMVNKHGFDRQQLQEILSQAKRLDSVLRLMDNQAPTTSVKPPSGPNGAWLRYRKKFITPDNVQNGVVFWNQYEDALNRAWQVYGVPPEIIVGIIGVETRWGRVMGKTRILDALATLSFNYPRRAEYFSGELETFLLMARDEQDDPLNLKGSFAGAMGYGQFMPSSYKQYAVDFSGDGHINLWDPVDAIGSVANYFKAHGWVKGDQVAVMANGQAPGLPNGFKTKYSISQLAAAGLTPQQPLGNHQQASLLRLDVGTGYQYWYGLPNFYTITRYNHSTHYAMAVWQLGQAVALARVQ</sequence>
<dbReference type="GO" id="GO:0009253">
    <property type="term" value="P:peptidoglycan catabolic process"/>
    <property type="evidence" value="ECO:0007669"/>
    <property type="project" value="TreeGrafter"/>
</dbReference>
<reference evidence="13 14" key="2">
    <citation type="submission" date="2018-06" db="EMBL/GenBank/DDBJ databases">
        <authorList>
            <consortium name="Pathogen Informatics"/>
            <person name="Doyle S."/>
        </authorList>
    </citation>
    <scope>NUCLEOTIDE SEQUENCE [LARGE SCALE GENOMIC DNA]</scope>
    <source>
        <strain evidence="9 19">NCTC8179</strain>
        <strain evidence="10 17">NCTC8333</strain>
        <strain evidence="7 15">NCTC8622</strain>
        <strain evidence="6 16">NCTC8985</strain>
        <strain evidence="4 14">NCTC9073</strain>
        <strain evidence="8 18">NCTC9117</strain>
        <strain evidence="5 13">VREC0535</strain>
    </source>
</reference>
<dbReference type="Proteomes" id="UP000255543">
    <property type="component" value="Unassembled WGS sequence"/>
</dbReference>
<dbReference type="Gene3D" id="1.10.530.10">
    <property type="match status" value="1"/>
</dbReference>
<dbReference type="GO" id="GO:0016798">
    <property type="term" value="F:hydrolase activity, acting on glycosyl bonds"/>
    <property type="evidence" value="ECO:0007669"/>
    <property type="project" value="UniProtKB-KW"/>
</dbReference>
<evidence type="ECO:0000313" key="15">
    <source>
        <dbReference type="Proteomes" id="UP000254079"/>
    </source>
</evidence>
<dbReference type="Proteomes" id="UP000254405">
    <property type="component" value="Unassembled WGS sequence"/>
</dbReference>
<dbReference type="Proteomes" id="UP000281521">
    <property type="component" value="Unassembled WGS sequence"/>
</dbReference>
<feature type="active site" evidence="1">
    <location>
        <position position="197"/>
    </location>
</feature>
<dbReference type="NCBIfam" id="TIGR02282">
    <property type="entry name" value="MltB"/>
    <property type="match status" value="1"/>
</dbReference>
<dbReference type="EC" id="4.2.2.-" evidence="4 12"/>
<evidence type="ECO:0000313" key="9">
    <source>
        <dbReference type="EMBL" id="STL08464.1"/>
    </source>
</evidence>
<evidence type="ECO:0000313" key="13">
    <source>
        <dbReference type="Proteomes" id="UP000250671"/>
    </source>
</evidence>
<dbReference type="Proteomes" id="UP000250780">
    <property type="component" value="Unassembled WGS sequence"/>
</dbReference>
<reference evidence="3 21" key="1">
    <citation type="submission" date="2018-04" db="EMBL/GenBank/DDBJ databases">
        <title>Large scale genomics of bovine and human commensal E. coli to reveal the emerging process of EHEC.</title>
        <authorList>
            <person name="Arimizu Y."/>
            <person name="Ogura Y."/>
        </authorList>
    </citation>
    <scope>NUCLEOTIDE SEQUENCE [LARGE SCALE GENOMIC DNA]</scope>
    <source>
        <strain evidence="3 21">KK-P061</strain>
    </source>
</reference>
<dbReference type="Proteomes" id="UP000629265">
    <property type="component" value="Unassembled WGS sequence"/>
</dbReference>
<gene>
    <name evidence="12" type="primary">mltB</name>
    <name evidence="11" type="ORF">BANRA_03551</name>
    <name evidence="3" type="ORF">BvCmsKKP061_02339</name>
    <name evidence="12" type="ORF">IDONEFKE_00993</name>
    <name evidence="9" type="ORF">NCTC8179_06789</name>
    <name evidence="10" type="ORF">NCTC8333_01331</name>
    <name evidence="7" type="ORF">NCTC8622_07047</name>
    <name evidence="6" type="ORF">NCTC8985_05918</name>
    <name evidence="4" type="ORF">NCTC9073_04775</name>
    <name evidence="8" type="ORF">NCTC9117_01705</name>
    <name evidence="5" type="ORF">SAMEA3752557_03705</name>
</gene>
<dbReference type="EMBL" id="UCZA01000024">
    <property type="protein sequence ID" value="SQP84340.1"/>
    <property type="molecule type" value="Genomic_DNA"/>
</dbReference>
<dbReference type="Proteomes" id="UP000254718">
    <property type="component" value="Unassembled WGS sequence"/>
</dbReference>
<evidence type="ECO:0000313" key="5">
    <source>
        <dbReference type="EMBL" id="SQP84340.1"/>
    </source>
</evidence>
<dbReference type="EC" id="3.2.1.-" evidence="4"/>
<dbReference type="EMBL" id="UGDC01000003">
    <property type="protein sequence ID" value="STJ79147.1"/>
    <property type="molecule type" value="Genomic_DNA"/>
</dbReference>
<keyword evidence="4" id="KW-0326">Glycosidase</keyword>
<evidence type="ECO:0000313" key="18">
    <source>
        <dbReference type="Proteomes" id="UP000254785"/>
    </source>
</evidence>
<dbReference type="EMBL" id="CACRYR010000333">
    <property type="protein sequence ID" value="VZR42330.1"/>
    <property type="molecule type" value="Genomic_DNA"/>
</dbReference>
<dbReference type="InterPro" id="IPR011757">
    <property type="entry name" value="Lytic_transglycosylase_MltB"/>
</dbReference>
<dbReference type="InterPro" id="IPR023346">
    <property type="entry name" value="Lysozyme-like_dom_sf"/>
</dbReference>
<dbReference type="Proteomes" id="UP000303027">
    <property type="component" value="Unassembled WGS sequence"/>
</dbReference>
<reference evidence="12 22" key="4">
    <citation type="submission" date="2019-11" db="EMBL/GenBank/DDBJ databases">
        <authorList>
            <person name="Haines EK M."/>
        </authorList>
    </citation>
    <scope>NUCLEOTIDE SEQUENCE [LARGE SCALE GENOMIC DNA]</scope>
    <source>
        <strain evidence="12">KR2729</strain>
    </source>
</reference>
<evidence type="ECO:0000313" key="10">
    <source>
        <dbReference type="EMBL" id="STM22457.1"/>
    </source>
</evidence>
<keyword evidence="12" id="KW-0456">Lyase</keyword>
<dbReference type="SUPFAM" id="SSF53955">
    <property type="entry name" value="Lysozyme-like"/>
    <property type="match status" value="1"/>
</dbReference>
<dbReference type="Proteomes" id="UP000254079">
    <property type="component" value="Unassembled WGS sequence"/>
</dbReference>
<dbReference type="FunFam" id="1.10.8.350:FF:000001">
    <property type="entry name" value="Lytic murein transglycosylase B"/>
    <property type="match status" value="1"/>
</dbReference>
<dbReference type="InterPro" id="IPR043426">
    <property type="entry name" value="MltB-like"/>
</dbReference>
<evidence type="ECO:0000313" key="17">
    <source>
        <dbReference type="Proteomes" id="UP000254718"/>
    </source>
</evidence>
<dbReference type="EMBL" id="UGFE01000002">
    <property type="protein sequence ID" value="STM22457.1"/>
    <property type="molecule type" value="Genomic_DNA"/>
</dbReference>
<evidence type="ECO:0000313" key="6">
    <source>
        <dbReference type="EMBL" id="STI80492.1"/>
    </source>
</evidence>
<dbReference type="PANTHER" id="PTHR30163:SF9">
    <property type="entry name" value="MEMBRANE-BOUND LYTIC MUREIN TRANSGLYCOSYLASE B"/>
    <property type="match status" value="1"/>
</dbReference>
<dbReference type="Gene3D" id="1.10.8.350">
    <property type="entry name" value="Bacterial muramidase"/>
    <property type="match status" value="1"/>
</dbReference>
<dbReference type="Proteomes" id="UP000254785">
    <property type="component" value="Unassembled WGS sequence"/>
</dbReference>